<dbReference type="InterPro" id="IPR014883">
    <property type="entry name" value="VRR_NUC"/>
</dbReference>
<evidence type="ECO:0000256" key="5">
    <source>
        <dbReference type="ARBA" id="ARBA00022801"/>
    </source>
</evidence>
<evidence type="ECO:0000313" key="11">
    <source>
        <dbReference type="Proteomes" id="UP000050640"/>
    </source>
</evidence>
<dbReference type="InterPro" id="IPR049132">
    <property type="entry name" value="FAN1-like_euk"/>
</dbReference>
<dbReference type="AlphaFoldDB" id="A0A0R3RTR3"/>
<dbReference type="InterPro" id="IPR011856">
    <property type="entry name" value="tRNA_endonuc-like_dom_sf"/>
</dbReference>
<dbReference type="Proteomes" id="UP000050640">
    <property type="component" value="Unplaced"/>
</dbReference>
<keyword evidence="6 8" id="KW-0460">Magnesium</keyword>
<keyword evidence="4 8" id="KW-0479">Metal-binding</keyword>
<dbReference type="EC" id="3.1.4.1" evidence="8"/>
<dbReference type="CDD" id="cd22326">
    <property type="entry name" value="FAN1-like"/>
    <property type="match status" value="1"/>
</dbReference>
<dbReference type="GO" id="GO:0036297">
    <property type="term" value="P:interstrand cross-link repair"/>
    <property type="evidence" value="ECO:0007669"/>
    <property type="project" value="InterPro"/>
</dbReference>
<dbReference type="Pfam" id="PF21170">
    <property type="entry name" value="FAN1_TPR"/>
    <property type="match status" value="1"/>
</dbReference>
<evidence type="ECO:0000313" key="12">
    <source>
        <dbReference type="WBParaSite" id="EEL_0000538101-mRNA-1"/>
    </source>
</evidence>
<dbReference type="WBParaSite" id="EEL_0000538101-mRNA-1">
    <property type="protein sequence ID" value="EEL_0000538101-mRNA-1"/>
    <property type="gene ID" value="EEL_0000538101"/>
</dbReference>
<dbReference type="Pfam" id="PF08774">
    <property type="entry name" value="VRR_NUC"/>
    <property type="match status" value="1"/>
</dbReference>
<dbReference type="PANTHER" id="PTHR15749:SF4">
    <property type="entry name" value="FANCONI-ASSOCIATED NUCLEASE 1"/>
    <property type="match status" value="1"/>
</dbReference>
<keyword evidence="8" id="KW-0234">DNA repair</keyword>
<name>A0A0R3RTR3_9BILA</name>
<keyword evidence="5 8" id="KW-0378">Hydrolase</keyword>
<dbReference type="GO" id="GO:0046872">
    <property type="term" value="F:metal ion binding"/>
    <property type="evidence" value="ECO:0007669"/>
    <property type="project" value="UniProtKB-KW"/>
</dbReference>
<keyword evidence="3 8" id="KW-0540">Nuclease</keyword>
<evidence type="ECO:0000259" key="10">
    <source>
        <dbReference type="SMART" id="SM00990"/>
    </source>
</evidence>
<keyword evidence="8" id="KW-0539">Nucleus</keyword>
<dbReference type="GO" id="GO:0005634">
    <property type="term" value="C:nucleus"/>
    <property type="evidence" value="ECO:0007669"/>
    <property type="project" value="UniProtKB-SubCell"/>
</dbReference>
<dbReference type="GO" id="GO:0070336">
    <property type="term" value="F:flap-structured DNA binding"/>
    <property type="evidence" value="ECO:0007669"/>
    <property type="project" value="TreeGrafter"/>
</dbReference>
<evidence type="ECO:0000256" key="9">
    <source>
        <dbReference type="SAM" id="MobiDB-lite"/>
    </source>
</evidence>
<dbReference type="Gene3D" id="3.40.1350.10">
    <property type="match status" value="1"/>
</dbReference>
<evidence type="ECO:0000256" key="3">
    <source>
        <dbReference type="ARBA" id="ARBA00022722"/>
    </source>
</evidence>
<evidence type="ECO:0000256" key="8">
    <source>
        <dbReference type="RuleBase" id="RU365033"/>
    </source>
</evidence>
<dbReference type="GO" id="GO:0004528">
    <property type="term" value="F:phosphodiesterase I activity"/>
    <property type="evidence" value="ECO:0007669"/>
    <property type="project" value="UniProtKB-EC"/>
</dbReference>
<dbReference type="STRING" id="1147741.A0A0R3RTR3"/>
<organism evidence="11 12">
    <name type="scientific">Elaeophora elaphi</name>
    <dbReference type="NCBI Taxonomy" id="1147741"/>
    <lineage>
        <taxon>Eukaryota</taxon>
        <taxon>Metazoa</taxon>
        <taxon>Ecdysozoa</taxon>
        <taxon>Nematoda</taxon>
        <taxon>Chromadorea</taxon>
        <taxon>Rhabditida</taxon>
        <taxon>Spirurina</taxon>
        <taxon>Spiruromorpha</taxon>
        <taxon>Filarioidea</taxon>
        <taxon>Onchocercidae</taxon>
        <taxon>Elaeophora</taxon>
    </lineage>
</organism>
<keyword evidence="11" id="KW-1185">Reference proteome</keyword>
<dbReference type="SMART" id="SM00990">
    <property type="entry name" value="VRR_NUC"/>
    <property type="match status" value="1"/>
</dbReference>
<dbReference type="InterPro" id="IPR049126">
    <property type="entry name" value="FAN1-like_TPR"/>
</dbReference>
<comment type="function">
    <text evidence="8">Nuclease required for the repair of DNA interstrand cross-links (ICL). Acts as a 5'-3' exonuclease that anchors at a cut end of DNA and cleaves DNA successively at every third nucleotide, allowing to excise an ICL from one strand through flanking incisions.</text>
</comment>
<dbReference type="GO" id="GO:0017108">
    <property type="term" value="F:5'-flap endonuclease activity"/>
    <property type="evidence" value="ECO:0007669"/>
    <property type="project" value="TreeGrafter"/>
</dbReference>
<evidence type="ECO:0000256" key="1">
    <source>
        <dbReference type="ARBA" id="ARBA00000983"/>
    </source>
</evidence>
<keyword evidence="7 8" id="KW-0464">Manganese</keyword>
<feature type="region of interest" description="Disordered" evidence="9">
    <location>
        <begin position="152"/>
        <end position="172"/>
    </location>
</feature>
<keyword evidence="8" id="KW-0227">DNA damage</keyword>
<evidence type="ECO:0000256" key="2">
    <source>
        <dbReference type="ARBA" id="ARBA00005533"/>
    </source>
</evidence>
<evidence type="ECO:0000256" key="6">
    <source>
        <dbReference type="ARBA" id="ARBA00022842"/>
    </source>
</evidence>
<comment type="cofactor">
    <cofactor evidence="8">
        <name>Mg(2+)</name>
        <dbReference type="ChEBI" id="CHEBI:18420"/>
    </cofactor>
    <cofactor evidence="8">
        <name>Mn(2+)</name>
        <dbReference type="ChEBI" id="CHEBI:29035"/>
    </cofactor>
</comment>
<dbReference type="GO" id="GO:0008409">
    <property type="term" value="F:5'-3' exonuclease activity"/>
    <property type="evidence" value="ECO:0007669"/>
    <property type="project" value="TreeGrafter"/>
</dbReference>
<sequence>MLNGLKSKQNRNIFDQNEYHPVMQLEMALLKAFQKQLEKKPCPVCGHPVIRGLYRSHLNQCKLQPDDDDCQIIAEVCTNDRKREAAESLSNSDSSDDLFNDLDHEKVAEEQDSKERGLDILLPAVVNDEKTATNVNKQKLAEIIVKEKMKSEMPTGAASRTSRSSARKRSKKIKVCPSELTRTLEVVDKVDFHLMPVESKSEISQASKAVISVALKEYSDNEKVEDKQNQTKCLNSRDLFYCGASTSRNVKMEIKVEAEQLENIKSYLDIRDCNLSRSSQALSSYEDPSIEGTQVGSPYYLALFHKIMKRVFCNGGQYGEVHFWGERLHLLEKFVALSDESKQLLIRLYLRKRKWLIADKLSWVTSLFYILYPNISSSLNPLFEELLQAELVDSSHSSLLEIEEAVHLLHASSLKSIAKHFKLDFNKCKIELCNSLLKFAMQKNVFGITMRKRVLQKVKEELGPCFRLRKEIVDVFAAIFTIYSPMDMNSALLFDQPSINLPSQLLFSLLQLGIDKLRFPAPYNPRLINIYTDAEKLFRYVKAKELEAEIADLTHRGRWAEIIDCAKKARVEFQNAYTVHWQFYESLTGDLRRFTDLHVYARCISHGVDALERVRDYTEAVAWLEYMLHAMEFKLILANARGGWWDRLALNLDAHLKDKGRAMKAVIEGLEDPVLGDKNRLSLQDRGRKLCSGWKGPLEEMDVERINIKGSVIGKNLGEARINRFLIERNGVPCECSVEEVALDHYLRKKGFKEGVHAEGTLWHTIFGLLFYDIIFDPGIENVWFSETQMNPADLNSRTFYTNRQDLFELRFQEIEEADFNDLLLEMERTYNGYYGVTNSEITWNCFTDFEQIKRFMVCCPISALCASIRRLITDYRNCRSGFPDLTIWNDEMKLLAVVEVKGPGDKLSTKQRLWLNFFKNQNITAHVCHVSARNPRKLD</sequence>
<protein>
    <recommendedName>
        <fullName evidence="8">Fanconi-associated nuclease</fullName>
        <ecNumber evidence="8">3.1.4.1</ecNumber>
    </recommendedName>
</protein>
<dbReference type="PANTHER" id="PTHR15749">
    <property type="entry name" value="FANCONI-ASSOCIATED NUCLEASE 1"/>
    <property type="match status" value="1"/>
</dbReference>
<comment type="subcellular location">
    <subcellularLocation>
        <location evidence="8">Nucleus</location>
    </subcellularLocation>
</comment>
<proteinExistence type="inferred from homology"/>
<comment type="similarity">
    <text evidence="2 8">Belongs to the FAN1 family.</text>
</comment>
<reference evidence="12" key="1">
    <citation type="submission" date="2016-04" db="UniProtKB">
        <authorList>
            <consortium name="WormBaseParasite"/>
        </authorList>
    </citation>
    <scope>IDENTIFICATION</scope>
</reference>
<evidence type="ECO:0000256" key="4">
    <source>
        <dbReference type="ARBA" id="ARBA00022723"/>
    </source>
</evidence>
<evidence type="ECO:0000256" key="7">
    <source>
        <dbReference type="ARBA" id="ARBA00023211"/>
    </source>
</evidence>
<feature type="domain" description="VRR-NUC" evidence="10">
    <location>
        <begin position="824"/>
        <end position="933"/>
    </location>
</feature>
<accession>A0A0R3RTR3</accession>
<comment type="catalytic activity">
    <reaction evidence="1 8">
        <text>Hydrolytically removes 5'-nucleotides successively from the 3'-hydroxy termini of 3'-hydroxy-terminated oligonucleotides.</text>
        <dbReference type="EC" id="3.1.4.1"/>
    </reaction>
</comment>
<dbReference type="InterPro" id="IPR033315">
    <property type="entry name" value="Fan1-like"/>
</dbReference>